<evidence type="ECO:0000256" key="1">
    <source>
        <dbReference type="SAM" id="MobiDB-lite"/>
    </source>
</evidence>
<gene>
    <name evidence="2" type="ORF">NPIL_92401</name>
</gene>
<feature type="region of interest" description="Disordered" evidence="1">
    <location>
        <begin position="36"/>
        <end position="57"/>
    </location>
</feature>
<comment type="caution">
    <text evidence="2">The sequence shown here is derived from an EMBL/GenBank/DDBJ whole genome shotgun (WGS) entry which is preliminary data.</text>
</comment>
<keyword evidence="3" id="KW-1185">Reference proteome</keyword>
<accession>A0A8X6P846</accession>
<sequence length="152" mass="16508">MRGQRVLAGSEMLQVYGSVRVSVSAAVWRKRPLPALPKRRQRAAKRAAASATLQGKRGGERKRLGTFAFAKRVCLKAAACNGSLPVRGGSSAAGLRRCVAEKCFCLMAGYTVRPSDSGLIPPSANDYRKINLQATGYLTRSTVLLFCFHFLF</sequence>
<evidence type="ECO:0000313" key="3">
    <source>
        <dbReference type="Proteomes" id="UP000887013"/>
    </source>
</evidence>
<organism evidence="2 3">
    <name type="scientific">Nephila pilipes</name>
    <name type="common">Giant wood spider</name>
    <name type="synonym">Nephila maculata</name>
    <dbReference type="NCBI Taxonomy" id="299642"/>
    <lineage>
        <taxon>Eukaryota</taxon>
        <taxon>Metazoa</taxon>
        <taxon>Ecdysozoa</taxon>
        <taxon>Arthropoda</taxon>
        <taxon>Chelicerata</taxon>
        <taxon>Arachnida</taxon>
        <taxon>Araneae</taxon>
        <taxon>Araneomorphae</taxon>
        <taxon>Entelegynae</taxon>
        <taxon>Araneoidea</taxon>
        <taxon>Nephilidae</taxon>
        <taxon>Nephila</taxon>
    </lineage>
</organism>
<evidence type="ECO:0000313" key="2">
    <source>
        <dbReference type="EMBL" id="GFT56702.1"/>
    </source>
</evidence>
<protein>
    <submittedName>
        <fullName evidence="2">Uncharacterized protein</fullName>
    </submittedName>
</protein>
<dbReference type="AlphaFoldDB" id="A0A8X6P846"/>
<dbReference type="EMBL" id="BMAW01066861">
    <property type="protein sequence ID" value="GFT56702.1"/>
    <property type="molecule type" value="Genomic_DNA"/>
</dbReference>
<dbReference type="Proteomes" id="UP000887013">
    <property type="component" value="Unassembled WGS sequence"/>
</dbReference>
<name>A0A8X6P846_NEPPI</name>
<proteinExistence type="predicted"/>
<reference evidence="2" key="1">
    <citation type="submission" date="2020-08" db="EMBL/GenBank/DDBJ databases">
        <title>Multicomponent nature underlies the extraordinary mechanical properties of spider dragline silk.</title>
        <authorList>
            <person name="Kono N."/>
            <person name="Nakamura H."/>
            <person name="Mori M."/>
            <person name="Yoshida Y."/>
            <person name="Ohtoshi R."/>
            <person name="Malay A.D."/>
            <person name="Moran D.A.P."/>
            <person name="Tomita M."/>
            <person name="Numata K."/>
            <person name="Arakawa K."/>
        </authorList>
    </citation>
    <scope>NUCLEOTIDE SEQUENCE</scope>
</reference>
<feature type="compositionally biased region" description="Basic residues" evidence="1">
    <location>
        <begin position="36"/>
        <end position="45"/>
    </location>
</feature>